<dbReference type="AlphaFoldDB" id="A0A1G7CZV8"/>
<dbReference type="Proteomes" id="UP000182114">
    <property type="component" value="Unassembled WGS sequence"/>
</dbReference>
<evidence type="ECO:0000313" key="3">
    <source>
        <dbReference type="Proteomes" id="UP000182114"/>
    </source>
</evidence>
<accession>A0A1G7CZV8</accession>
<name>A0A1G7CZV8_9FLAO</name>
<dbReference type="InterPro" id="IPR025665">
    <property type="entry name" value="Beta-barrel_OMP_2"/>
</dbReference>
<protein>
    <submittedName>
        <fullName evidence="2">Outer membrane protein beta-barrel domain-containing protein</fullName>
    </submittedName>
</protein>
<evidence type="ECO:0000259" key="1">
    <source>
        <dbReference type="Pfam" id="PF13568"/>
    </source>
</evidence>
<dbReference type="eggNOG" id="ENOG502ZCAE">
    <property type="taxonomic scope" value="Bacteria"/>
</dbReference>
<dbReference type="Pfam" id="PF13568">
    <property type="entry name" value="OMP_b-brl_2"/>
    <property type="match status" value="1"/>
</dbReference>
<organism evidence="2 3">
    <name type="scientific">Cellulophaga baltica</name>
    <dbReference type="NCBI Taxonomy" id="76594"/>
    <lineage>
        <taxon>Bacteria</taxon>
        <taxon>Pseudomonadati</taxon>
        <taxon>Bacteroidota</taxon>
        <taxon>Flavobacteriia</taxon>
        <taxon>Flavobacteriales</taxon>
        <taxon>Flavobacteriaceae</taxon>
        <taxon>Cellulophaga</taxon>
    </lineage>
</organism>
<gene>
    <name evidence="2" type="ORF">SAMN04487992_101252</name>
</gene>
<proteinExistence type="predicted"/>
<dbReference type="EMBL" id="FNBD01000001">
    <property type="protein sequence ID" value="SDE44882.1"/>
    <property type="molecule type" value="Genomic_DNA"/>
</dbReference>
<keyword evidence="3" id="KW-1185">Reference proteome</keyword>
<feature type="domain" description="Outer membrane protein beta-barrel" evidence="1">
    <location>
        <begin position="18"/>
        <end position="202"/>
    </location>
</feature>
<sequence length="228" mass="26488">MKEFLVALFLLPVLVLSQENSFKSSGDTNYLEDQFYLGVNYNFMLEKPQDVFKRNFSYGLQIGLIKDLPLNNSRTIALGLGLGYAVNSYYSNLIVTHENDVISYYAESDASLYKRSKFEMHSIEVPFEFRWRNSSPTKYKFFRIYSGVKFTYNFSARSKLVTDASRDGFSNPDLERLQYGLTLNFGYNTFNLHLYYSLSDFLKKDTLLDTGEVITIKPFRVGLIFYVL</sequence>
<reference evidence="3" key="1">
    <citation type="submission" date="2016-10" db="EMBL/GenBank/DDBJ databases">
        <authorList>
            <person name="Varghese N."/>
            <person name="Submissions S."/>
        </authorList>
    </citation>
    <scope>NUCLEOTIDE SEQUENCE [LARGE SCALE GENOMIC DNA]</scope>
    <source>
        <strain evidence="3">DSM 24729</strain>
    </source>
</reference>
<evidence type="ECO:0000313" key="2">
    <source>
        <dbReference type="EMBL" id="SDE44882.1"/>
    </source>
</evidence>